<accession>A0A371CWB2</accession>
<organism evidence="1 2">
    <name type="scientific">Lentinus brumalis</name>
    <dbReference type="NCBI Taxonomy" id="2498619"/>
    <lineage>
        <taxon>Eukaryota</taxon>
        <taxon>Fungi</taxon>
        <taxon>Dikarya</taxon>
        <taxon>Basidiomycota</taxon>
        <taxon>Agaricomycotina</taxon>
        <taxon>Agaricomycetes</taxon>
        <taxon>Polyporales</taxon>
        <taxon>Polyporaceae</taxon>
        <taxon>Lentinus</taxon>
    </lineage>
</organism>
<dbReference type="EMBL" id="KZ857448">
    <property type="protein sequence ID" value="RDX44578.1"/>
    <property type="molecule type" value="Genomic_DNA"/>
</dbReference>
<dbReference type="OrthoDB" id="3270129at2759"/>
<dbReference type="Proteomes" id="UP000256964">
    <property type="component" value="Unassembled WGS sequence"/>
</dbReference>
<reference evidence="1 2" key="1">
    <citation type="journal article" date="2018" name="Biotechnol. Biofuels">
        <title>Integrative visual omics of the white-rot fungus Polyporus brumalis exposes the biotechnological potential of its oxidative enzymes for delignifying raw plant biomass.</title>
        <authorList>
            <person name="Miyauchi S."/>
            <person name="Rancon A."/>
            <person name="Drula E."/>
            <person name="Hage H."/>
            <person name="Chaduli D."/>
            <person name="Favel A."/>
            <person name="Grisel S."/>
            <person name="Henrissat B."/>
            <person name="Herpoel-Gimbert I."/>
            <person name="Ruiz-Duenas F.J."/>
            <person name="Chevret D."/>
            <person name="Hainaut M."/>
            <person name="Lin J."/>
            <person name="Wang M."/>
            <person name="Pangilinan J."/>
            <person name="Lipzen A."/>
            <person name="Lesage-Meessen L."/>
            <person name="Navarro D."/>
            <person name="Riley R."/>
            <person name="Grigoriev I.V."/>
            <person name="Zhou S."/>
            <person name="Raouche S."/>
            <person name="Rosso M.N."/>
        </authorList>
    </citation>
    <scope>NUCLEOTIDE SEQUENCE [LARGE SCALE GENOMIC DNA]</scope>
    <source>
        <strain evidence="1 2">BRFM 1820</strain>
    </source>
</reference>
<protein>
    <submittedName>
        <fullName evidence="1">Uncharacterized protein</fullName>
    </submittedName>
</protein>
<keyword evidence="2" id="KW-1185">Reference proteome</keyword>
<sequence length="277" mass="30178">MAFFAGLCRDKWPGELGDATHPSESVEHLAAWRTLPIAYEALCERVITEGFGSNTHITMAHADLDADDGTTAFTVRLQGVVAEVNLKALGSWNGDVAQAPKATQHITLVGGGYDAAFSPQRDGVLHLEEMIMSALGQPFVGELGRKGTIKLTRRVFKKVDAIETVVGVHLTSRDNPGAKAAKINHMWRVDHKIKTGIRTNGHHLTSVPPMAIRCGDFVDVAASVEVVLMRCKKGRKTEVQLCPIEVVRLHTAPVVKFDAEGVTSDHEDDMILTEEQE</sequence>
<dbReference type="AlphaFoldDB" id="A0A371CWB2"/>
<name>A0A371CWB2_9APHY</name>
<evidence type="ECO:0000313" key="2">
    <source>
        <dbReference type="Proteomes" id="UP000256964"/>
    </source>
</evidence>
<evidence type="ECO:0000313" key="1">
    <source>
        <dbReference type="EMBL" id="RDX44578.1"/>
    </source>
</evidence>
<proteinExistence type="predicted"/>
<gene>
    <name evidence="1" type="ORF">OH76DRAFT_1421323</name>
</gene>